<gene>
    <name evidence="1" type="ORF">Q604_UNBC17384G0001</name>
</gene>
<protein>
    <submittedName>
        <fullName evidence="1">Uncharacterized protein</fullName>
    </submittedName>
</protein>
<name>W1XCB2_9ZZZZ</name>
<evidence type="ECO:0000313" key="1">
    <source>
        <dbReference type="EMBL" id="ETJ26434.1"/>
    </source>
</evidence>
<sequence length="86" mass="10331">GKNKILVRFNESNWAREKKNLMSKNNKTLNNNNMKLIFLKSILYLLCLSQNKYFVCYCICDAYLYLFIECPKAYFSNAMFFRYTPL</sequence>
<reference evidence="1" key="1">
    <citation type="submission" date="2013-12" db="EMBL/GenBank/DDBJ databases">
        <title>A Varibaculum cambriense genome reconstructed from a premature infant gut community with otherwise low bacterial novelty that shifts toward anaerobic metabolism during the third week of life.</title>
        <authorList>
            <person name="Brown C.T."/>
            <person name="Sharon I."/>
            <person name="Thomas B.C."/>
            <person name="Castelle C.J."/>
            <person name="Morowitz M.J."/>
            <person name="Banfield J.F."/>
        </authorList>
    </citation>
    <scope>NUCLEOTIDE SEQUENCE</scope>
</reference>
<feature type="non-terminal residue" evidence="1">
    <location>
        <position position="1"/>
    </location>
</feature>
<dbReference type="AlphaFoldDB" id="W1XCB2"/>
<comment type="caution">
    <text evidence="1">The sequence shown here is derived from an EMBL/GenBank/DDBJ whole genome shotgun (WGS) entry which is preliminary data.</text>
</comment>
<accession>W1XCB2</accession>
<organism evidence="1">
    <name type="scientific">human gut metagenome</name>
    <dbReference type="NCBI Taxonomy" id="408170"/>
    <lineage>
        <taxon>unclassified sequences</taxon>
        <taxon>metagenomes</taxon>
        <taxon>organismal metagenomes</taxon>
    </lineage>
</organism>
<dbReference type="EMBL" id="AZMM01017384">
    <property type="protein sequence ID" value="ETJ26434.1"/>
    <property type="molecule type" value="Genomic_DNA"/>
</dbReference>
<proteinExistence type="predicted"/>